<protein>
    <submittedName>
        <fullName evidence="2">Uncharacterized protein</fullName>
    </submittedName>
</protein>
<reference evidence="5 6" key="2">
    <citation type="submission" date="2018-08" db="EMBL/GenBank/DDBJ databases">
        <title>Aphanomyces genome sequencing and annotation.</title>
        <authorList>
            <person name="Minardi D."/>
            <person name="Oidtmann B."/>
            <person name="Van Der Giezen M."/>
            <person name="Studholme D.J."/>
        </authorList>
    </citation>
    <scope>NUCLEOTIDE SEQUENCE [LARGE SCALE GENOMIC DNA]</scope>
    <source>
        <strain evidence="2 5">Da</strain>
        <strain evidence="1 6">Sv</strain>
    </source>
</reference>
<evidence type="ECO:0000313" key="5">
    <source>
        <dbReference type="Proteomes" id="UP000285430"/>
    </source>
</evidence>
<evidence type="ECO:0000313" key="6">
    <source>
        <dbReference type="Proteomes" id="UP000285712"/>
    </source>
</evidence>
<evidence type="ECO:0000313" key="3">
    <source>
        <dbReference type="EMBL" id="RLO01452.1"/>
    </source>
</evidence>
<organism evidence="2 5">
    <name type="scientific">Aphanomyces astaci</name>
    <name type="common">Crayfish plague agent</name>
    <dbReference type="NCBI Taxonomy" id="112090"/>
    <lineage>
        <taxon>Eukaryota</taxon>
        <taxon>Sar</taxon>
        <taxon>Stramenopiles</taxon>
        <taxon>Oomycota</taxon>
        <taxon>Saprolegniomycetes</taxon>
        <taxon>Saprolegniales</taxon>
        <taxon>Verrucalvaceae</taxon>
        <taxon>Aphanomyces</taxon>
    </lineage>
</organism>
<sequence length="278" mass="31021">MFNRLGRRHAARDGGHDGVLGTSRHVLRLLLDQTMSPEFDYFAWGLAIEWVLGQREVVSIEGDVGTFVLLWSVSASVTDTLPNPLDVPQNVALYSRAVTAPLELGQFGPLGPMSAFHHAQELEWYKVIFASGEVWWLVSVAGDVQIIFTHQYTSAAVPSLAGAVYVGSTDRFRHAVAMALGSMTIVTSRSCWLGALKYHFGLDKWPYKNCVYLDQASAVITELLCVKWSGVFYVLDIQLWRTFVLDVPHDKGCRKATRCTTESNLPILLWVHMCKCVD</sequence>
<gene>
    <name evidence="3" type="ORF">DYB28_004975</name>
    <name evidence="1" type="ORF">DYB35_000834</name>
    <name evidence="2" type="ORF">DYB37_001096</name>
</gene>
<name>A0A3L6UY47_APHAT</name>
<dbReference type="Proteomes" id="UP000285712">
    <property type="component" value="Unassembled WGS sequence"/>
</dbReference>
<dbReference type="AlphaFoldDB" id="A0A3L6UY47"/>
<dbReference type="EMBL" id="QUTG01002679">
    <property type="protein sequence ID" value="RHY95208.1"/>
    <property type="molecule type" value="Genomic_DNA"/>
</dbReference>
<dbReference type="VEuPathDB" id="FungiDB:H257_05318"/>
<proteinExistence type="predicted"/>
<dbReference type="EMBL" id="QUTI01036245">
    <property type="protein sequence ID" value="RLO01452.1"/>
    <property type="molecule type" value="Genomic_DNA"/>
</dbReference>
<dbReference type="Proteomes" id="UP000285430">
    <property type="component" value="Unassembled WGS sequence"/>
</dbReference>
<dbReference type="EMBL" id="QUTH01002519">
    <property type="protein sequence ID" value="RHZ25555.1"/>
    <property type="molecule type" value="Genomic_DNA"/>
</dbReference>
<dbReference type="Proteomes" id="UP000275652">
    <property type="component" value="Unassembled WGS sequence"/>
</dbReference>
<evidence type="ECO:0000313" key="4">
    <source>
        <dbReference type="Proteomes" id="UP000275652"/>
    </source>
</evidence>
<accession>A0A3L6UY47</accession>
<evidence type="ECO:0000313" key="2">
    <source>
        <dbReference type="EMBL" id="RHZ25555.1"/>
    </source>
</evidence>
<comment type="caution">
    <text evidence="2">The sequence shown here is derived from an EMBL/GenBank/DDBJ whole genome shotgun (WGS) entry which is preliminary data.</text>
</comment>
<reference evidence="3 4" key="1">
    <citation type="journal article" date="2018" name="J. Invertebr. Pathol.">
        <title>New genotyping method for the causative agent of crayfish plague (Aphanomyces astaci) based on whole genome data.</title>
        <authorList>
            <person name="Minardi D."/>
            <person name="Studholme D.J."/>
            <person name="van der Giezen M."/>
            <person name="Pretto T."/>
            <person name="Oidtmann B."/>
        </authorList>
    </citation>
    <scope>NUCLEOTIDE SEQUENCE [LARGE SCALE GENOMIC DNA]</scope>
    <source>
        <strain evidence="3 4">KB13</strain>
    </source>
</reference>
<evidence type="ECO:0000313" key="1">
    <source>
        <dbReference type="EMBL" id="RHY95208.1"/>
    </source>
</evidence>